<feature type="region of interest" description="Disordered" evidence="2">
    <location>
        <begin position="214"/>
        <end position="233"/>
    </location>
</feature>
<dbReference type="Proteomes" id="UP000622890">
    <property type="component" value="Unassembled WGS sequence"/>
</dbReference>
<sequence length="505" mass="54342">MKPTCIAAAAAIAIAIALAGCASTKSVDTGPSAGLNRIDTIVVIYAENHSFDNMYGLFPGANGVANASALAKTQLDHDGRPLPQLPAVYTAQGKPDARYPAGLPNGPFRIDAPPVNARIDQVVPSPIHNYYQNIEQINGGANNRFVAMTTVGAWTMGYYDGSTQKVWQWARDYTLADNFFMGAFGGSFLNHQWLVCACTPVYADAPASMRAQLDEQGRLKKKPQSPASVLDGPVQVFDGPVTPDGFVVNTSQPSYQPSGVAPAAGGSADFADPAKHPVPPQHAKTIGDTLSAKGVSWTWYAGGWNAAVADGRKTPGEKRAVIYNRDAGSPNFQPHHQPFNYFARFAPGTPDRAAHLKDGDDFLAAIDKGTLPQVAFYKPAGRLTQHPSYTDIQSGDVHLAELLERLRKSPQWERMAVIVTYDENGGYWDHVSPPTGPGWGDRWGPGTRIPTIVVSPFARRGYVDHTSLDTTSILKFITKRHGLEPLPGVRANTGDMTSAFAFDAR</sequence>
<feature type="signal peptide" evidence="3">
    <location>
        <begin position="1"/>
        <end position="19"/>
    </location>
</feature>
<dbReference type="InterPro" id="IPR017768">
    <property type="entry name" value="AcpA"/>
</dbReference>
<keyword evidence="5" id="KW-1185">Reference proteome</keyword>
<dbReference type="Pfam" id="PF04185">
    <property type="entry name" value="Phosphoesterase"/>
    <property type="match status" value="1"/>
</dbReference>
<evidence type="ECO:0000256" key="1">
    <source>
        <dbReference type="ARBA" id="ARBA00022801"/>
    </source>
</evidence>
<protein>
    <submittedName>
        <fullName evidence="4">Acid phosphatase</fullName>
    </submittedName>
</protein>
<reference evidence="4" key="1">
    <citation type="submission" date="2021-01" db="EMBL/GenBank/DDBJ databases">
        <title>Genome sequence of strain Noviherbaspirillum sp. DKR-6.</title>
        <authorList>
            <person name="Chaudhary D.K."/>
        </authorList>
    </citation>
    <scope>NUCLEOTIDE SEQUENCE</scope>
    <source>
        <strain evidence="4">DKR-6</strain>
    </source>
</reference>
<dbReference type="PROSITE" id="PS51257">
    <property type="entry name" value="PROKAR_LIPOPROTEIN"/>
    <property type="match status" value="1"/>
</dbReference>
<dbReference type="CDD" id="cd16013">
    <property type="entry name" value="AcpA"/>
    <property type="match status" value="1"/>
</dbReference>
<dbReference type="InterPro" id="IPR007312">
    <property type="entry name" value="Phosphoesterase"/>
</dbReference>
<name>A0A934SQ38_9BURK</name>
<keyword evidence="1" id="KW-0378">Hydrolase</keyword>
<dbReference type="NCBIfam" id="TIGR03397">
    <property type="entry name" value="acid_phos_Burk"/>
    <property type="match status" value="1"/>
</dbReference>
<dbReference type="InterPro" id="IPR017850">
    <property type="entry name" value="Alkaline_phosphatase_core_sf"/>
</dbReference>
<dbReference type="AlphaFoldDB" id="A0A934SQ38"/>
<evidence type="ECO:0000313" key="4">
    <source>
        <dbReference type="EMBL" id="MBK4733447.1"/>
    </source>
</evidence>
<dbReference type="Gene3D" id="3.40.720.10">
    <property type="entry name" value="Alkaline Phosphatase, subunit A"/>
    <property type="match status" value="2"/>
</dbReference>
<dbReference type="PANTHER" id="PTHR31956">
    <property type="entry name" value="NON-SPECIFIC PHOSPHOLIPASE C4-RELATED"/>
    <property type="match status" value="1"/>
</dbReference>
<feature type="region of interest" description="Disordered" evidence="2">
    <location>
        <begin position="241"/>
        <end position="281"/>
    </location>
</feature>
<comment type="caution">
    <text evidence="4">The sequence shown here is derived from an EMBL/GenBank/DDBJ whole genome shotgun (WGS) entry which is preliminary data.</text>
</comment>
<evidence type="ECO:0000256" key="3">
    <source>
        <dbReference type="SAM" id="SignalP"/>
    </source>
</evidence>
<accession>A0A934SQ38</accession>
<gene>
    <name evidence="4" type="primary">acpA</name>
    <name evidence="4" type="ORF">JJB74_02280</name>
</gene>
<feature type="chain" id="PRO_5037024312" evidence="3">
    <location>
        <begin position="20"/>
        <end position="505"/>
    </location>
</feature>
<feature type="compositionally biased region" description="Low complexity" evidence="2">
    <location>
        <begin position="257"/>
        <end position="268"/>
    </location>
</feature>
<organism evidence="4 5">
    <name type="scientific">Noviherbaspirillum pedocola</name>
    <dbReference type="NCBI Taxonomy" id="2801341"/>
    <lineage>
        <taxon>Bacteria</taxon>
        <taxon>Pseudomonadati</taxon>
        <taxon>Pseudomonadota</taxon>
        <taxon>Betaproteobacteria</taxon>
        <taxon>Burkholderiales</taxon>
        <taxon>Oxalobacteraceae</taxon>
        <taxon>Noviherbaspirillum</taxon>
    </lineage>
</organism>
<dbReference type="GO" id="GO:0003993">
    <property type="term" value="F:acid phosphatase activity"/>
    <property type="evidence" value="ECO:0007669"/>
    <property type="project" value="InterPro"/>
</dbReference>
<dbReference type="PANTHER" id="PTHR31956:SF1">
    <property type="entry name" value="NON-SPECIFIC PHOSPHOLIPASE C1"/>
    <property type="match status" value="1"/>
</dbReference>
<dbReference type="EMBL" id="JAEPBG010000001">
    <property type="protein sequence ID" value="MBK4733447.1"/>
    <property type="molecule type" value="Genomic_DNA"/>
</dbReference>
<proteinExistence type="predicted"/>
<dbReference type="SUPFAM" id="SSF53649">
    <property type="entry name" value="Alkaline phosphatase-like"/>
    <property type="match status" value="1"/>
</dbReference>
<dbReference type="RefSeq" id="WP_200590210.1">
    <property type="nucleotide sequence ID" value="NZ_JAEPBG010000001.1"/>
</dbReference>
<evidence type="ECO:0000256" key="2">
    <source>
        <dbReference type="SAM" id="MobiDB-lite"/>
    </source>
</evidence>
<evidence type="ECO:0000313" key="5">
    <source>
        <dbReference type="Proteomes" id="UP000622890"/>
    </source>
</evidence>
<keyword evidence="3" id="KW-0732">Signal</keyword>